<dbReference type="OrthoDB" id="9973972at2759"/>
<protein>
    <submittedName>
        <fullName evidence="2">MULE domain-containing protein</fullName>
    </submittedName>
</protein>
<comment type="caution">
    <text evidence="2">The sequence shown here is derived from an EMBL/GenBank/DDBJ whole genome shotgun (WGS) entry which is preliminary data.</text>
</comment>
<reference evidence="2 3" key="1">
    <citation type="submission" date="2019-08" db="EMBL/GenBank/DDBJ databases">
        <title>Whole genome of Aphis craccivora.</title>
        <authorList>
            <person name="Voronova N.V."/>
            <person name="Shulinski R.S."/>
            <person name="Bandarenka Y.V."/>
            <person name="Zhorov D.G."/>
            <person name="Warner D."/>
        </authorList>
    </citation>
    <scope>NUCLEOTIDE SEQUENCE [LARGE SCALE GENOMIC DNA]</scope>
    <source>
        <strain evidence="2">180601</strain>
        <tissue evidence="2">Whole Body</tissue>
    </source>
</reference>
<dbReference type="Pfam" id="PF10551">
    <property type="entry name" value="MULE"/>
    <property type="match status" value="1"/>
</dbReference>
<feature type="domain" description="MULE transposase" evidence="1">
    <location>
        <begin position="2"/>
        <end position="50"/>
    </location>
</feature>
<sequence length="181" mass="21145">MFQDLQDYASENYIVLQPDYILTDFEQAAICAVKQEFINSQSRLCLFHLGQSMWRKVQSVGLSIKYGEDEEFSLLVRHLLALAFLPPEEIPSAFDEIKKLLEIESGTENLIMWFEDNYVLGRVRKTLRNGNVIRGLPLFSPELWSVFNQNIPRTQNNIEAWHRRWECLVGESHVGVYHLIK</sequence>
<accession>A0A6G0VUR7</accession>
<gene>
    <name evidence="2" type="ORF">FWK35_00034208</name>
</gene>
<keyword evidence="3" id="KW-1185">Reference proteome</keyword>
<evidence type="ECO:0000313" key="2">
    <source>
        <dbReference type="EMBL" id="KAF0708535.1"/>
    </source>
</evidence>
<dbReference type="Proteomes" id="UP000478052">
    <property type="component" value="Unassembled WGS sequence"/>
</dbReference>
<evidence type="ECO:0000313" key="3">
    <source>
        <dbReference type="Proteomes" id="UP000478052"/>
    </source>
</evidence>
<feature type="non-terminal residue" evidence="2">
    <location>
        <position position="181"/>
    </location>
</feature>
<dbReference type="EMBL" id="VUJU01012155">
    <property type="protein sequence ID" value="KAF0708535.1"/>
    <property type="molecule type" value="Genomic_DNA"/>
</dbReference>
<dbReference type="InterPro" id="IPR018289">
    <property type="entry name" value="MULE_transposase_dom"/>
</dbReference>
<organism evidence="2 3">
    <name type="scientific">Aphis craccivora</name>
    <name type="common">Cowpea aphid</name>
    <dbReference type="NCBI Taxonomy" id="307492"/>
    <lineage>
        <taxon>Eukaryota</taxon>
        <taxon>Metazoa</taxon>
        <taxon>Ecdysozoa</taxon>
        <taxon>Arthropoda</taxon>
        <taxon>Hexapoda</taxon>
        <taxon>Insecta</taxon>
        <taxon>Pterygota</taxon>
        <taxon>Neoptera</taxon>
        <taxon>Paraneoptera</taxon>
        <taxon>Hemiptera</taxon>
        <taxon>Sternorrhyncha</taxon>
        <taxon>Aphidomorpha</taxon>
        <taxon>Aphidoidea</taxon>
        <taxon>Aphididae</taxon>
        <taxon>Aphidini</taxon>
        <taxon>Aphis</taxon>
        <taxon>Aphis</taxon>
    </lineage>
</organism>
<evidence type="ECO:0000259" key="1">
    <source>
        <dbReference type="Pfam" id="PF10551"/>
    </source>
</evidence>
<name>A0A6G0VUR7_APHCR</name>
<dbReference type="AlphaFoldDB" id="A0A6G0VUR7"/>
<proteinExistence type="predicted"/>